<dbReference type="FunFam" id="3.90.226.10:FF:000058">
    <property type="entry name" value="Enoyl-CoA hydratase/isomerase family protein"/>
    <property type="match status" value="1"/>
</dbReference>
<organism evidence="4 5">
    <name type="scientific">Hortaea werneckii</name>
    <name type="common">Black yeast</name>
    <name type="synonym">Cladosporium werneckii</name>
    <dbReference type="NCBI Taxonomy" id="91943"/>
    <lineage>
        <taxon>Eukaryota</taxon>
        <taxon>Fungi</taxon>
        <taxon>Dikarya</taxon>
        <taxon>Ascomycota</taxon>
        <taxon>Pezizomycotina</taxon>
        <taxon>Dothideomycetes</taxon>
        <taxon>Dothideomycetidae</taxon>
        <taxon>Mycosphaerellales</taxon>
        <taxon>Teratosphaeriaceae</taxon>
        <taxon>Hortaea</taxon>
    </lineage>
</organism>
<name>A0A3M7FEW8_HORWE</name>
<evidence type="ECO:0000313" key="5">
    <source>
        <dbReference type="Proteomes" id="UP000268823"/>
    </source>
</evidence>
<keyword evidence="2" id="KW-0843">Virulence</keyword>
<dbReference type="InterPro" id="IPR029045">
    <property type="entry name" value="ClpP/crotonase-like_dom_sf"/>
</dbReference>
<dbReference type="GO" id="GO:0005739">
    <property type="term" value="C:mitochondrion"/>
    <property type="evidence" value="ECO:0007669"/>
    <property type="project" value="TreeGrafter"/>
</dbReference>
<evidence type="ECO:0000313" key="4">
    <source>
        <dbReference type="EMBL" id="RMY87369.1"/>
    </source>
</evidence>
<dbReference type="CDD" id="cd06558">
    <property type="entry name" value="crotonase-like"/>
    <property type="match status" value="1"/>
</dbReference>
<sequence>LKTVVGARRHASSLGSAIKISSIPAPHARSITVLSLDRPKARNAISKQLLNELNRVVESLHKEGTSGSTRALILASKSDDAFCAGADLKERLTMSPKEVSEFLAKLRGTLTRLSTLPMPTISAIGSTAFGGGLELALCTNFRVMASTALVGLPETRLAIIPGAGGTYRLPAIIGQSRARDLILTGRRVSGPEAYFMGLCDRLVETTEEDLKASGVARGKVLSQAVEKASVICEGGPVAIQAALQAVNGWEQGEMSENAAYDVVVPTQDRTKALKAFGEKRKPVFKGR</sequence>
<dbReference type="Gene3D" id="3.90.226.10">
    <property type="entry name" value="2-enoyl-CoA Hydratase, Chain A, domain 1"/>
    <property type="match status" value="1"/>
</dbReference>
<dbReference type="Gene3D" id="1.10.12.10">
    <property type="entry name" value="Lyase 2-enoyl-coa Hydratase, Chain A, domain 2"/>
    <property type="match status" value="1"/>
</dbReference>
<proteinExistence type="inferred from homology"/>
<accession>A0A3M7FEW8</accession>
<comment type="similarity">
    <text evidence="1">Belongs to the enoyl-CoA hydratase/isomerase family.</text>
</comment>
<keyword evidence="3" id="KW-0456">Lyase</keyword>
<dbReference type="OrthoDB" id="410701at2759"/>
<dbReference type="InterPro" id="IPR014748">
    <property type="entry name" value="Enoyl-CoA_hydra_C"/>
</dbReference>
<dbReference type="SUPFAM" id="SSF52096">
    <property type="entry name" value="ClpP/crotonase"/>
    <property type="match status" value="1"/>
</dbReference>
<dbReference type="Proteomes" id="UP000268823">
    <property type="component" value="Unassembled WGS sequence"/>
</dbReference>
<feature type="non-terminal residue" evidence="4">
    <location>
        <position position="1"/>
    </location>
</feature>
<dbReference type="Pfam" id="PF00378">
    <property type="entry name" value="ECH_1"/>
    <property type="match status" value="1"/>
</dbReference>
<evidence type="ECO:0000256" key="1">
    <source>
        <dbReference type="ARBA" id="ARBA00005254"/>
    </source>
</evidence>
<comment type="caution">
    <text evidence="4">The sequence shown here is derived from an EMBL/GenBank/DDBJ whole genome shotgun (WGS) entry which is preliminary data.</text>
</comment>
<gene>
    <name evidence="4" type="ORF">D0861_05420</name>
</gene>
<reference evidence="4 5" key="1">
    <citation type="journal article" date="2018" name="BMC Genomics">
        <title>Genomic evidence for intraspecific hybridization in a clonal and extremely halotolerant yeast.</title>
        <authorList>
            <person name="Gostincar C."/>
            <person name="Stajich J.E."/>
            <person name="Zupancic J."/>
            <person name="Zalar P."/>
            <person name="Gunde-Cimerman N."/>
        </authorList>
    </citation>
    <scope>NUCLEOTIDE SEQUENCE [LARGE SCALE GENOMIC DNA]</scope>
    <source>
        <strain evidence="4 5">EXF-2788</strain>
    </source>
</reference>
<evidence type="ECO:0000256" key="2">
    <source>
        <dbReference type="ARBA" id="ARBA00023026"/>
    </source>
</evidence>
<dbReference type="VEuPathDB" id="FungiDB:BTJ68_02542"/>
<dbReference type="EMBL" id="QWIR01000095">
    <property type="protein sequence ID" value="RMY87369.1"/>
    <property type="molecule type" value="Genomic_DNA"/>
</dbReference>
<dbReference type="PANTHER" id="PTHR11941:SF171">
    <property type="entry name" value="SD19268P"/>
    <property type="match status" value="1"/>
</dbReference>
<dbReference type="AlphaFoldDB" id="A0A3M7FEW8"/>
<dbReference type="PANTHER" id="PTHR11941">
    <property type="entry name" value="ENOYL-COA HYDRATASE-RELATED"/>
    <property type="match status" value="1"/>
</dbReference>
<evidence type="ECO:0000256" key="3">
    <source>
        <dbReference type="ARBA" id="ARBA00023239"/>
    </source>
</evidence>
<protein>
    <submittedName>
        <fullName evidence="4">Uncharacterized protein</fullName>
    </submittedName>
</protein>
<dbReference type="GO" id="GO:0006635">
    <property type="term" value="P:fatty acid beta-oxidation"/>
    <property type="evidence" value="ECO:0007669"/>
    <property type="project" value="TreeGrafter"/>
</dbReference>
<dbReference type="GO" id="GO:0016829">
    <property type="term" value="F:lyase activity"/>
    <property type="evidence" value="ECO:0007669"/>
    <property type="project" value="UniProtKB-KW"/>
</dbReference>
<dbReference type="InterPro" id="IPR001753">
    <property type="entry name" value="Enoyl-CoA_hydra/iso"/>
</dbReference>